<keyword evidence="1" id="KW-0378">Hydrolase</keyword>
<name>A0A6P1ZLF5_9BACT</name>
<dbReference type="CDD" id="cd04692">
    <property type="entry name" value="NUDIX_Hydrolase"/>
    <property type="match status" value="1"/>
</dbReference>
<dbReference type="PANTHER" id="PTHR10885:SF0">
    <property type="entry name" value="ISOPENTENYL-DIPHOSPHATE DELTA-ISOMERASE"/>
    <property type="match status" value="1"/>
</dbReference>
<gene>
    <name evidence="3" type="ORF">DQK91_06325</name>
</gene>
<dbReference type="PROSITE" id="PS00893">
    <property type="entry name" value="NUDIX_BOX"/>
    <property type="match status" value="1"/>
</dbReference>
<dbReference type="Pfam" id="PF00293">
    <property type="entry name" value="NUDIX"/>
    <property type="match status" value="1"/>
</dbReference>
<keyword evidence="3" id="KW-0413">Isomerase</keyword>
<dbReference type="GO" id="GO:0016853">
    <property type="term" value="F:isomerase activity"/>
    <property type="evidence" value="ECO:0007669"/>
    <property type="project" value="UniProtKB-KW"/>
</dbReference>
<evidence type="ECO:0000313" key="3">
    <source>
        <dbReference type="EMBL" id="TVM35016.1"/>
    </source>
</evidence>
<dbReference type="AlphaFoldDB" id="A0A6P1ZLF5"/>
<reference evidence="3 4" key="1">
    <citation type="submission" date="2018-06" db="EMBL/GenBank/DDBJ databases">
        <title>Complete genome of Desulfovibrio marinus P48SEP.</title>
        <authorList>
            <person name="Crispim J.S."/>
            <person name="Vidigal P.M.P."/>
            <person name="Silva L.C.F."/>
            <person name="Araujo L.C."/>
            <person name="Laguardia C.N."/>
            <person name="Dias R.S."/>
            <person name="Sousa M.P."/>
            <person name="Paula S.O."/>
            <person name="Silva C."/>
        </authorList>
    </citation>
    <scope>NUCLEOTIDE SEQUENCE [LARGE SCALE GENOMIC DNA]</scope>
    <source>
        <strain evidence="3 4">P48SEP</strain>
    </source>
</reference>
<dbReference type="Proteomes" id="UP000434052">
    <property type="component" value="Unassembled WGS sequence"/>
</dbReference>
<feature type="domain" description="Nudix hydrolase" evidence="2">
    <location>
        <begin position="43"/>
        <end position="172"/>
    </location>
</feature>
<evidence type="ECO:0000256" key="1">
    <source>
        <dbReference type="ARBA" id="ARBA00022801"/>
    </source>
</evidence>
<accession>A0A6P1ZLF5</accession>
<comment type="caution">
    <text evidence="3">The sequence shown here is derived from an EMBL/GenBank/DDBJ whole genome shotgun (WGS) entry which is preliminary data.</text>
</comment>
<evidence type="ECO:0000259" key="2">
    <source>
        <dbReference type="PROSITE" id="PS51462"/>
    </source>
</evidence>
<dbReference type="SUPFAM" id="SSF55811">
    <property type="entry name" value="Nudix"/>
    <property type="match status" value="1"/>
</dbReference>
<dbReference type="PANTHER" id="PTHR10885">
    <property type="entry name" value="ISOPENTENYL-DIPHOSPHATE DELTA-ISOMERASE"/>
    <property type="match status" value="1"/>
</dbReference>
<dbReference type="EMBL" id="QMIF01000003">
    <property type="protein sequence ID" value="TVM35016.1"/>
    <property type="molecule type" value="Genomic_DNA"/>
</dbReference>
<dbReference type="InterPro" id="IPR020084">
    <property type="entry name" value="NUDIX_hydrolase_CS"/>
</dbReference>
<dbReference type="InterPro" id="IPR000086">
    <property type="entry name" value="NUDIX_hydrolase_dom"/>
</dbReference>
<dbReference type="Gene3D" id="3.90.79.10">
    <property type="entry name" value="Nucleoside Triphosphate Pyrophosphohydrolase"/>
    <property type="match status" value="1"/>
</dbReference>
<dbReference type="RefSeq" id="WP_144234568.1">
    <property type="nucleotide sequence ID" value="NZ_QMIF01000003.1"/>
</dbReference>
<sequence length="187" mass="20809">MSDHYYIPLLPAPSAEIELVDIVDETDTPYAVMPLATAIKQSLFRRAVLVLVYDRAGRLYLQRRSRTKQLYPGRLDLSATGHVRAGESRLDAATRELNEELGLTGLRLTMIASVEASHHTGYAFVSLFSAGAVDEEPQPLSDETEGGLFVDQEEAAALVENFREQLTPGLVYFWERGLLFPDTRPTP</sequence>
<evidence type="ECO:0000313" key="4">
    <source>
        <dbReference type="Proteomes" id="UP000434052"/>
    </source>
</evidence>
<dbReference type="GO" id="GO:0016787">
    <property type="term" value="F:hydrolase activity"/>
    <property type="evidence" value="ECO:0007669"/>
    <property type="project" value="UniProtKB-KW"/>
</dbReference>
<proteinExistence type="predicted"/>
<organism evidence="3 4">
    <name type="scientific">Oceanidesulfovibrio marinus</name>
    <dbReference type="NCBI Taxonomy" id="370038"/>
    <lineage>
        <taxon>Bacteria</taxon>
        <taxon>Pseudomonadati</taxon>
        <taxon>Thermodesulfobacteriota</taxon>
        <taxon>Desulfovibrionia</taxon>
        <taxon>Desulfovibrionales</taxon>
        <taxon>Desulfovibrionaceae</taxon>
        <taxon>Oceanidesulfovibrio</taxon>
    </lineage>
</organism>
<dbReference type="InterPro" id="IPR015797">
    <property type="entry name" value="NUDIX_hydrolase-like_dom_sf"/>
</dbReference>
<dbReference type="PROSITE" id="PS51462">
    <property type="entry name" value="NUDIX"/>
    <property type="match status" value="1"/>
</dbReference>
<protein>
    <submittedName>
        <fullName evidence="3">Isopentenyl-diphosphate delta-isomerase</fullName>
    </submittedName>
</protein>
<dbReference type="OrthoDB" id="9804563at2"/>